<dbReference type="EMBL" id="SSNZ01000003">
    <property type="protein sequence ID" value="THF50451.1"/>
    <property type="molecule type" value="Genomic_DNA"/>
</dbReference>
<evidence type="ECO:0000313" key="2">
    <source>
        <dbReference type="EMBL" id="THF50451.1"/>
    </source>
</evidence>
<dbReference type="Gene3D" id="3.40.630.10">
    <property type="entry name" value="Zn peptidases"/>
    <property type="match status" value="1"/>
</dbReference>
<comment type="caution">
    <text evidence="2">The sequence shown here is derived from an EMBL/GenBank/DDBJ whole genome shotgun (WGS) entry which is preliminary data.</text>
</comment>
<protein>
    <submittedName>
        <fullName evidence="2">M20/M25/M40 family metallo-hydrolase</fullName>
    </submittedName>
</protein>
<dbReference type="OrthoDB" id="9764939at2"/>
<keyword evidence="3" id="KW-1185">Reference proteome</keyword>
<gene>
    <name evidence="2" type="ORF">E6C50_09485</name>
</gene>
<dbReference type="GO" id="GO:0006508">
    <property type="term" value="P:proteolysis"/>
    <property type="evidence" value="ECO:0007669"/>
    <property type="project" value="InterPro"/>
</dbReference>
<dbReference type="Pfam" id="PF04389">
    <property type="entry name" value="Peptidase_M28"/>
    <property type="match status" value="1"/>
</dbReference>
<dbReference type="PROSITE" id="PS51257">
    <property type="entry name" value="PROKAR_LIPOPROTEIN"/>
    <property type="match status" value="1"/>
</dbReference>
<feature type="domain" description="Peptidase M28" evidence="1">
    <location>
        <begin position="98"/>
        <end position="302"/>
    </location>
</feature>
<dbReference type="InterPro" id="IPR045175">
    <property type="entry name" value="M28_fam"/>
</dbReference>
<dbReference type="SUPFAM" id="SSF53187">
    <property type="entry name" value="Zn-dependent exopeptidases"/>
    <property type="match status" value="1"/>
</dbReference>
<dbReference type="AlphaFoldDB" id="A0A4S3ZXA2"/>
<proteinExistence type="predicted"/>
<dbReference type="GO" id="GO:0008235">
    <property type="term" value="F:metalloexopeptidase activity"/>
    <property type="evidence" value="ECO:0007669"/>
    <property type="project" value="InterPro"/>
</dbReference>
<keyword evidence="2" id="KW-0378">Hydrolase</keyword>
<sequence length="320" mass="36232">MKKTLYLLPFVLLGCATSNTKSDKGTTATVSAYEVKQQDVAHTLQYLASDELEGRDSGSKGIEKAAIYLENLLRENNIKPYFKTYRDTLTNFHKPAFNIVGFIEGNDPKLKNEFVIIGAHYDHIGRVSTPVNGDDIANGANDNASGTTVMSEVAKYFAKNKTNKRSILVVFFSAEEKGLLGSYHLAKKLKEQHFNLYTMLNFEMLGVPMKREFSSYITGFGKSNMSEKINEYTQKKTVGFLEIELQYRLFMASDNYPFFVEFNVPAQTVCTFDFENYSYYHHPSDEFKLMDTAHMAAYAKEIIPAVAGMTNSKEKEIKLN</sequence>
<reference evidence="2 3" key="1">
    <citation type="submission" date="2019-04" db="EMBL/GenBank/DDBJ databases">
        <title>Flavobacterium sp. nov. isolated from construction timber.</title>
        <authorList>
            <person name="Lin S.-Y."/>
            <person name="Chang C.-T."/>
            <person name="Young C.-C."/>
        </authorList>
    </citation>
    <scope>NUCLEOTIDE SEQUENCE [LARGE SCALE GENOMIC DNA]</scope>
    <source>
        <strain evidence="2 3">CC-CTC003</strain>
    </source>
</reference>
<evidence type="ECO:0000259" key="1">
    <source>
        <dbReference type="Pfam" id="PF04389"/>
    </source>
</evidence>
<evidence type="ECO:0000313" key="3">
    <source>
        <dbReference type="Proteomes" id="UP000307507"/>
    </source>
</evidence>
<organism evidence="2 3">
    <name type="scientific">Flavobacterium supellecticarium</name>
    <dbReference type="NCBI Taxonomy" id="2565924"/>
    <lineage>
        <taxon>Bacteria</taxon>
        <taxon>Pseudomonadati</taxon>
        <taxon>Bacteroidota</taxon>
        <taxon>Flavobacteriia</taxon>
        <taxon>Flavobacteriales</taxon>
        <taxon>Flavobacteriaceae</taxon>
        <taxon>Flavobacterium</taxon>
    </lineage>
</organism>
<dbReference type="RefSeq" id="WP_136402997.1">
    <property type="nucleotide sequence ID" value="NZ_SSNZ01000003.1"/>
</dbReference>
<dbReference type="PANTHER" id="PTHR12147:SF26">
    <property type="entry name" value="PEPTIDASE M28 DOMAIN-CONTAINING PROTEIN"/>
    <property type="match status" value="1"/>
</dbReference>
<name>A0A4S3ZXA2_9FLAO</name>
<dbReference type="PANTHER" id="PTHR12147">
    <property type="entry name" value="METALLOPEPTIDASE M28 FAMILY MEMBER"/>
    <property type="match status" value="1"/>
</dbReference>
<dbReference type="Proteomes" id="UP000307507">
    <property type="component" value="Unassembled WGS sequence"/>
</dbReference>
<dbReference type="InterPro" id="IPR007484">
    <property type="entry name" value="Peptidase_M28"/>
</dbReference>
<accession>A0A4S3ZXA2</accession>